<dbReference type="Proteomes" id="UP000053268">
    <property type="component" value="Unassembled WGS sequence"/>
</dbReference>
<accession>A0A194PLI7</accession>
<protein>
    <submittedName>
        <fullName evidence="1">Uncharacterized protein</fullName>
    </submittedName>
</protein>
<evidence type="ECO:0000313" key="2">
    <source>
        <dbReference type="Proteomes" id="UP000053268"/>
    </source>
</evidence>
<keyword evidence="2" id="KW-1185">Reference proteome</keyword>
<dbReference type="EMBL" id="KQ459605">
    <property type="protein sequence ID" value="KPI91970.1"/>
    <property type="molecule type" value="Genomic_DNA"/>
</dbReference>
<evidence type="ECO:0000313" key="1">
    <source>
        <dbReference type="EMBL" id="KPI91970.1"/>
    </source>
</evidence>
<organism evidence="1 2">
    <name type="scientific">Papilio xuthus</name>
    <name type="common">Asian swallowtail butterfly</name>
    <dbReference type="NCBI Taxonomy" id="66420"/>
    <lineage>
        <taxon>Eukaryota</taxon>
        <taxon>Metazoa</taxon>
        <taxon>Ecdysozoa</taxon>
        <taxon>Arthropoda</taxon>
        <taxon>Hexapoda</taxon>
        <taxon>Insecta</taxon>
        <taxon>Pterygota</taxon>
        <taxon>Neoptera</taxon>
        <taxon>Endopterygota</taxon>
        <taxon>Lepidoptera</taxon>
        <taxon>Glossata</taxon>
        <taxon>Ditrysia</taxon>
        <taxon>Papilionoidea</taxon>
        <taxon>Papilionidae</taxon>
        <taxon>Papilioninae</taxon>
        <taxon>Papilio</taxon>
    </lineage>
</organism>
<reference evidence="1 2" key="1">
    <citation type="journal article" date="2015" name="Nat. Commun.">
        <title>Outbred genome sequencing and CRISPR/Cas9 gene editing in butterflies.</title>
        <authorList>
            <person name="Li X."/>
            <person name="Fan D."/>
            <person name="Zhang W."/>
            <person name="Liu G."/>
            <person name="Zhang L."/>
            <person name="Zhao L."/>
            <person name="Fang X."/>
            <person name="Chen L."/>
            <person name="Dong Y."/>
            <person name="Chen Y."/>
            <person name="Ding Y."/>
            <person name="Zhao R."/>
            <person name="Feng M."/>
            <person name="Zhu Y."/>
            <person name="Feng Y."/>
            <person name="Jiang X."/>
            <person name="Zhu D."/>
            <person name="Xiang H."/>
            <person name="Feng X."/>
            <person name="Li S."/>
            <person name="Wang J."/>
            <person name="Zhang G."/>
            <person name="Kronforst M.R."/>
            <person name="Wang W."/>
        </authorList>
    </citation>
    <scope>NUCLEOTIDE SEQUENCE [LARGE SCALE GENOMIC DNA]</scope>
    <source>
        <strain evidence="1">Ya'a_city_454_Px</strain>
        <tissue evidence="1">Whole body</tissue>
    </source>
</reference>
<dbReference type="STRING" id="66420.A0A194PLI7"/>
<name>A0A194PLI7_PAPXU</name>
<sequence length="229" mass="25840">MPVRPVSPPSPVAVPLKVPTIKITDDDEERLNQSMQYSNIVVACPPAVDRALKPRHSSHSIGNMNNLGMQSMSAAIEREELEREERRSDIAQGGVSYANANYFEPPSPTQSSSAVLECKVHGKRKLEEERREHVYMNLVSFIRRSPPQLHKALQFNSDRRSDVLQYLDLDLHTAVPPSYGDKRRTIEAMHGKSWSSVEASSAYKTVDFLKTEAFNITRQDAEASRNSQY</sequence>
<dbReference type="AlphaFoldDB" id="A0A194PLI7"/>
<gene>
    <name evidence="1" type="ORF">RR46_08396</name>
</gene>
<proteinExistence type="predicted"/>